<reference evidence="2" key="2">
    <citation type="submission" date="2015-01" db="EMBL/GenBank/DDBJ databases">
        <title>Evolutionary Origins and Diversification of the Mycorrhizal Mutualists.</title>
        <authorList>
            <consortium name="DOE Joint Genome Institute"/>
            <consortium name="Mycorrhizal Genomics Consortium"/>
            <person name="Kohler A."/>
            <person name="Kuo A."/>
            <person name="Nagy L.G."/>
            <person name="Floudas D."/>
            <person name="Copeland A."/>
            <person name="Barry K.W."/>
            <person name="Cichocki N."/>
            <person name="Veneault-Fourrey C."/>
            <person name="LaButti K."/>
            <person name="Lindquist E.A."/>
            <person name="Lipzen A."/>
            <person name="Lundell T."/>
            <person name="Morin E."/>
            <person name="Murat C."/>
            <person name="Riley R."/>
            <person name="Ohm R."/>
            <person name="Sun H."/>
            <person name="Tunlid A."/>
            <person name="Henrissat B."/>
            <person name="Grigoriev I.V."/>
            <person name="Hibbett D.S."/>
            <person name="Martin F."/>
        </authorList>
    </citation>
    <scope>NUCLEOTIDE SEQUENCE [LARGE SCALE GENOMIC DNA]</scope>
    <source>
        <strain evidence="2">Foug A</strain>
    </source>
</reference>
<proteinExistence type="predicted"/>
<dbReference type="Proteomes" id="UP000053989">
    <property type="component" value="Unassembled WGS sequence"/>
</dbReference>
<reference evidence="1 2" key="1">
    <citation type="submission" date="2014-04" db="EMBL/GenBank/DDBJ databases">
        <authorList>
            <consortium name="DOE Joint Genome Institute"/>
            <person name="Kuo A."/>
            <person name="Kohler A."/>
            <person name="Nagy L.G."/>
            <person name="Floudas D."/>
            <person name="Copeland A."/>
            <person name="Barry K.W."/>
            <person name="Cichocki N."/>
            <person name="Veneault-Fourrey C."/>
            <person name="LaButti K."/>
            <person name="Lindquist E.A."/>
            <person name="Lipzen A."/>
            <person name="Lundell T."/>
            <person name="Morin E."/>
            <person name="Murat C."/>
            <person name="Sun H."/>
            <person name="Tunlid A."/>
            <person name="Henrissat B."/>
            <person name="Grigoriev I.V."/>
            <person name="Hibbett D.S."/>
            <person name="Martin F."/>
            <person name="Nordberg H.P."/>
            <person name="Cantor M.N."/>
            <person name="Hua S.X."/>
        </authorList>
    </citation>
    <scope>NUCLEOTIDE SEQUENCE [LARGE SCALE GENOMIC DNA]</scope>
    <source>
        <strain evidence="1 2">Foug A</strain>
    </source>
</reference>
<gene>
    <name evidence="1" type="ORF">SCLCIDRAFT_339658</name>
</gene>
<protein>
    <submittedName>
        <fullName evidence="1">Uncharacterized protein</fullName>
    </submittedName>
</protein>
<dbReference type="InParanoid" id="A0A0C2YZ14"/>
<dbReference type="OrthoDB" id="2692383at2759"/>
<evidence type="ECO:0000313" key="1">
    <source>
        <dbReference type="EMBL" id="KIM54843.1"/>
    </source>
</evidence>
<dbReference type="EMBL" id="KN822146">
    <property type="protein sequence ID" value="KIM54843.1"/>
    <property type="molecule type" value="Genomic_DNA"/>
</dbReference>
<sequence>MEIGEIFTGTTLDASDGHSPLRRIMADAQAGTSKYSLYLSVVQNSIQEWSYDEALGYHRFGQTTSSDTPL</sequence>
<keyword evidence="2" id="KW-1185">Reference proteome</keyword>
<name>A0A0C2YZ14_9AGAM</name>
<accession>A0A0C2YZ14</accession>
<dbReference type="AlphaFoldDB" id="A0A0C2YZ14"/>
<organism evidence="1 2">
    <name type="scientific">Scleroderma citrinum Foug A</name>
    <dbReference type="NCBI Taxonomy" id="1036808"/>
    <lineage>
        <taxon>Eukaryota</taxon>
        <taxon>Fungi</taxon>
        <taxon>Dikarya</taxon>
        <taxon>Basidiomycota</taxon>
        <taxon>Agaricomycotina</taxon>
        <taxon>Agaricomycetes</taxon>
        <taxon>Agaricomycetidae</taxon>
        <taxon>Boletales</taxon>
        <taxon>Sclerodermatineae</taxon>
        <taxon>Sclerodermataceae</taxon>
        <taxon>Scleroderma</taxon>
    </lineage>
</organism>
<evidence type="ECO:0000313" key="2">
    <source>
        <dbReference type="Proteomes" id="UP000053989"/>
    </source>
</evidence>
<dbReference type="HOGENOM" id="CLU_2759280_0_0_1"/>